<comment type="caution">
    <text evidence="4">The sequence shown here is derived from an EMBL/GenBank/DDBJ whole genome shotgun (WGS) entry which is preliminary data.</text>
</comment>
<gene>
    <name evidence="4" type="ORF">T310_7829</name>
</gene>
<protein>
    <recommendedName>
        <fullName evidence="3">Azaphilone pigments biosynthesis cluster protein L N-terminal domain-containing protein</fullName>
    </recommendedName>
</protein>
<dbReference type="Pfam" id="PF17111">
    <property type="entry name" value="PigL_N"/>
    <property type="match status" value="1"/>
</dbReference>
<feature type="coiled-coil region" evidence="1">
    <location>
        <begin position="107"/>
        <end position="134"/>
    </location>
</feature>
<feature type="transmembrane region" description="Helical" evidence="2">
    <location>
        <begin position="6"/>
        <end position="29"/>
    </location>
</feature>
<accession>A0A0F4YJ34</accession>
<dbReference type="OrthoDB" id="1577640at2759"/>
<evidence type="ECO:0000256" key="1">
    <source>
        <dbReference type="SAM" id="Coils"/>
    </source>
</evidence>
<dbReference type="GeneID" id="25320094"/>
<reference evidence="4 5" key="1">
    <citation type="submission" date="2015-04" db="EMBL/GenBank/DDBJ databases">
        <authorList>
            <person name="Heijne W.H."/>
            <person name="Fedorova N.D."/>
            <person name="Nierman W.C."/>
            <person name="Vollebregt A.W."/>
            <person name="Zhao Z."/>
            <person name="Wu L."/>
            <person name="Kumar M."/>
            <person name="Stam H."/>
            <person name="van den Berg M.A."/>
            <person name="Pel H.J."/>
        </authorList>
    </citation>
    <scope>NUCLEOTIDE SEQUENCE [LARGE SCALE GENOMIC DNA]</scope>
    <source>
        <strain evidence="4 5">CBS 393.64</strain>
    </source>
</reference>
<sequence length="176" mass="19686">MTDPFSLASGAVGIISFGLTVCQGIVTYCSSWKDRDKETSNVAKKAEGLRDTLEALRDLIEGGALQNDPVLSDVKDKILACEGGMHELKKKLETCTGSPEKPQYCIAGEIRDEERELLAQLEELVAEFEEKYDELGQPLIAFLEGYWMTRMEEVLSQEPEEDEIRRVRELGVVLAE</sequence>
<keyword evidence="2" id="KW-0812">Transmembrane</keyword>
<dbReference type="EMBL" id="LASV01000481">
    <property type="protein sequence ID" value="KKA18219.1"/>
    <property type="molecule type" value="Genomic_DNA"/>
</dbReference>
<keyword evidence="2" id="KW-0472">Membrane</keyword>
<feature type="domain" description="Azaphilone pigments biosynthesis cluster protein L N-terminal" evidence="3">
    <location>
        <begin position="2"/>
        <end position="102"/>
    </location>
</feature>
<dbReference type="AlphaFoldDB" id="A0A0F4YJ34"/>
<keyword evidence="5" id="KW-1185">Reference proteome</keyword>
<keyword evidence="1" id="KW-0175">Coiled coil</keyword>
<keyword evidence="2" id="KW-1133">Transmembrane helix</keyword>
<organism evidence="4 5">
    <name type="scientific">Rasamsonia emersonii (strain ATCC 16479 / CBS 393.64 / IMI 116815)</name>
    <dbReference type="NCBI Taxonomy" id="1408163"/>
    <lineage>
        <taxon>Eukaryota</taxon>
        <taxon>Fungi</taxon>
        <taxon>Dikarya</taxon>
        <taxon>Ascomycota</taxon>
        <taxon>Pezizomycotina</taxon>
        <taxon>Eurotiomycetes</taxon>
        <taxon>Eurotiomycetidae</taxon>
        <taxon>Eurotiales</taxon>
        <taxon>Trichocomaceae</taxon>
        <taxon>Rasamsonia</taxon>
    </lineage>
</organism>
<dbReference type="Proteomes" id="UP000053958">
    <property type="component" value="Unassembled WGS sequence"/>
</dbReference>
<proteinExistence type="predicted"/>
<dbReference type="InterPro" id="IPR031348">
    <property type="entry name" value="PigL_N"/>
</dbReference>
<evidence type="ECO:0000313" key="5">
    <source>
        <dbReference type="Proteomes" id="UP000053958"/>
    </source>
</evidence>
<evidence type="ECO:0000313" key="4">
    <source>
        <dbReference type="EMBL" id="KKA18219.1"/>
    </source>
</evidence>
<dbReference type="RefSeq" id="XP_013324831.1">
    <property type="nucleotide sequence ID" value="XM_013469377.1"/>
</dbReference>
<evidence type="ECO:0000259" key="3">
    <source>
        <dbReference type="Pfam" id="PF17111"/>
    </source>
</evidence>
<name>A0A0F4YJ34_RASE3</name>
<evidence type="ECO:0000256" key="2">
    <source>
        <dbReference type="SAM" id="Phobius"/>
    </source>
</evidence>